<reference evidence="1 3" key="1">
    <citation type="journal article" date="2018" name="Biotechnol. Biofuels">
        <title>Integrative visual omics of the white-rot fungus Polyporus brumalis exposes the biotechnological potential of its oxidative enzymes for delignifying raw plant biomass.</title>
        <authorList>
            <person name="Miyauchi S."/>
            <person name="Rancon A."/>
            <person name="Drula E."/>
            <person name="Hage H."/>
            <person name="Chaduli D."/>
            <person name="Favel A."/>
            <person name="Grisel S."/>
            <person name="Henrissat B."/>
            <person name="Herpoel-Gimbert I."/>
            <person name="Ruiz-Duenas F.J."/>
            <person name="Chevret D."/>
            <person name="Hainaut M."/>
            <person name="Lin J."/>
            <person name="Wang M."/>
            <person name="Pangilinan J."/>
            <person name="Lipzen A."/>
            <person name="Lesage-Meessen L."/>
            <person name="Navarro D."/>
            <person name="Riley R."/>
            <person name="Grigoriev I.V."/>
            <person name="Zhou S."/>
            <person name="Raouche S."/>
            <person name="Rosso M.N."/>
        </authorList>
    </citation>
    <scope>NUCLEOTIDE SEQUENCE [LARGE SCALE GENOMIC DNA]</scope>
    <source>
        <strain evidence="1 3">BRFM 1820</strain>
    </source>
</reference>
<dbReference type="EMBL" id="KZ857668">
    <property type="protein sequence ID" value="RDX39707.1"/>
    <property type="molecule type" value="Genomic_DNA"/>
</dbReference>
<evidence type="ECO:0000313" key="3">
    <source>
        <dbReference type="Proteomes" id="UP000256964"/>
    </source>
</evidence>
<dbReference type="EMBL" id="KZ857663">
    <property type="protein sequence ID" value="RDX39727.1"/>
    <property type="molecule type" value="Genomic_DNA"/>
</dbReference>
<dbReference type="Proteomes" id="UP000256964">
    <property type="component" value="Unassembled WGS sequence"/>
</dbReference>
<organism evidence="1 3">
    <name type="scientific">Lentinus brumalis</name>
    <dbReference type="NCBI Taxonomy" id="2498619"/>
    <lineage>
        <taxon>Eukaryota</taxon>
        <taxon>Fungi</taxon>
        <taxon>Dikarya</taxon>
        <taxon>Basidiomycota</taxon>
        <taxon>Agaricomycotina</taxon>
        <taxon>Agaricomycetes</taxon>
        <taxon>Polyporales</taxon>
        <taxon>Polyporaceae</taxon>
        <taxon>Lentinus</taxon>
    </lineage>
</organism>
<dbReference type="AlphaFoldDB" id="A0A371CHF1"/>
<sequence length="241" mass="27779">MARQNTKYHTQADRKAARRAQKARYAQSELGKATRTAALERARELAVKVELAAGYTVDIPAGMQEYATRPFEMSFAFRELTGPALGLQKHPFTFRLPDTRSLSSLEQRGSQDMLTVKLHTLQFTWAIEAADARRTEWLAKSTEEVIKLAEVELEARIRGWRLMEMRTVQEGVEADIWQVAMCWGSRRTVMLAEDLEFRRQGRDAFIEARHSGHTSVQKLVRENKRRIEQLPDKVDSEEDEQ</sequence>
<gene>
    <name evidence="2" type="ORF">OH76DRAFT_1490875</name>
    <name evidence="1" type="ORF">OH76DRAFT_1490884</name>
</gene>
<evidence type="ECO:0000313" key="1">
    <source>
        <dbReference type="EMBL" id="RDX39707.1"/>
    </source>
</evidence>
<evidence type="ECO:0000313" key="2">
    <source>
        <dbReference type="EMBL" id="RDX39727.1"/>
    </source>
</evidence>
<name>A0A371CHF1_9APHY</name>
<dbReference type="OrthoDB" id="2727115at2759"/>
<proteinExistence type="predicted"/>
<protein>
    <submittedName>
        <fullName evidence="1">Uncharacterized protein</fullName>
    </submittedName>
</protein>
<accession>A0A371CHF1</accession>
<keyword evidence="3" id="KW-1185">Reference proteome</keyword>